<proteinExistence type="predicted"/>
<dbReference type="EMBL" id="CM020619">
    <property type="protein sequence ID" value="KAK1864944.1"/>
    <property type="molecule type" value="Genomic_DNA"/>
</dbReference>
<name>A0ACC3C487_PYRYE</name>
<sequence length="479" mass="51748">MSSRESSDAAEPAAAPAPARQFHLPVDEKNRATKLVIYQFSRPHMRSFHFAWLSFFLAFFGWFALAPLLSTIKEENTWLDDDSALDSNIIGVAGTVMMRFIAGPICDRFGPRITQTTLLTVFSIPVFLVGTARSFATFALARFFIGFIGAAFVVTQAWTTIMFAPIIVGTANATSAGWGNLGGGVTNAIMPLLFKGIDAGLNNPDRSWRVVQVIPGIALVLCGVSLFFLSDDCPEGNYKDLIKAGTRTKTNPWLAFFRASKNYRSWVLFVLYAMCFGVELIMNGNLASYFKQEFALSQSVAGIIAGLFGLMNLFARSIGGIVSDVAAKKYGMRGRLWAFFVILFCESLALIGFSRIGKIGIAIPVLIVFSSFVQMAEGATFGIVPFVDPEATGAVSGIVGAGGNVGAVTLSFLLKISSKPDGFLYLGFVVMGASFLVHLIYWPQYGSTFRPATAPPVKVVEDDADMADDSISLRDRGGS</sequence>
<evidence type="ECO:0000313" key="1">
    <source>
        <dbReference type="EMBL" id="KAK1864944.1"/>
    </source>
</evidence>
<organism evidence="1 2">
    <name type="scientific">Pyropia yezoensis</name>
    <name type="common">Susabi-nori</name>
    <name type="synonym">Porphyra yezoensis</name>
    <dbReference type="NCBI Taxonomy" id="2788"/>
    <lineage>
        <taxon>Eukaryota</taxon>
        <taxon>Rhodophyta</taxon>
        <taxon>Bangiophyceae</taxon>
        <taxon>Bangiales</taxon>
        <taxon>Bangiaceae</taxon>
        <taxon>Pyropia</taxon>
    </lineage>
</organism>
<reference evidence="1" key="1">
    <citation type="submission" date="2019-11" db="EMBL/GenBank/DDBJ databases">
        <title>Nori genome reveals adaptations in red seaweeds to the harsh intertidal environment.</title>
        <authorList>
            <person name="Wang D."/>
            <person name="Mao Y."/>
        </authorList>
    </citation>
    <scope>NUCLEOTIDE SEQUENCE</scope>
    <source>
        <tissue evidence="1">Gametophyte</tissue>
    </source>
</reference>
<protein>
    <submittedName>
        <fullName evidence="1">Uncharacterized protein</fullName>
    </submittedName>
</protein>
<accession>A0ACC3C487</accession>
<dbReference type="Proteomes" id="UP000798662">
    <property type="component" value="Chromosome 2"/>
</dbReference>
<keyword evidence="2" id="KW-1185">Reference proteome</keyword>
<gene>
    <name evidence="1" type="ORF">I4F81_007480</name>
</gene>
<evidence type="ECO:0000313" key="2">
    <source>
        <dbReference type="Proteomes" id="UP000798662"/>
    </source>
</evidence>
<comment type="caution">
    <text evidence="1">The sequence shown here is derived from an EMBL/GenBank/DDBJ whole genome shotgun (WGS) entry which is preliminary data.</text>
</comment>